<accession>A0A2W4YPX9</accession>
<organism evidence="8 9">
    <name type="scientific">Pseudanabaena frigida</name>
    <dbReference type="NCBI Taxonomy" id="945775"/>
    <lineage>
        <taxon>Bacteria</taxon>
        <taxon>Bacillati</taxon>
        <taxon>Cyanobacteriota</taxon>
        <taxon>Cyanophyceae</taxon>
        <taxon>Pseudanabaenales</taxon>
        <taxon>Pseudanabaenaceae</taxon>
        <taxon>Pseudanabaena</taxon>
    </lineage>
</organism>
<dbReference type="Pfam" id="PF08495">
    <property type="entry name" value="FIST"/>
    <property type="match status" value="1"/>
</dbReference>
<keyword evidence="2" id="KW-1003">Cell membrane</keyword>
<dbReference type="SMART" id="SM00897">
    <property type="entry name" value="FIST"/>
    <property type="match status" value="1"/>
</dbReference>
<keyword evidence="5" id="KW-0472">Membrane</keyword>
<evidence type="ECO:0000256" key="1">
    <source>
        <dbReference type="ARBA" id="ARBA00004651"/>
    </source>
</evidence>
<comment type="subcellular location">
    <subcellularLocation>
        <location evidence="1">Cell membrane</location>
        <topology evidence="1">Multi-pass membrane protein</topology>
    </subcellularLocation>
</comment>
<evidence type="ECO:0000313" key="8">
    <source>
        <dbReference type="EMBL" id="PZO44948.1"/>
    </source>
</evidence>
<dbReference type="AlphaFoldDB" id="A0A2W4YPX9"/>
<reference evidence="8 9" key="2">
    <citation type="submission" date="2018-06" db="EMBL/GenBank/DDBJ databases">
        <title>Metagenomic assembly of (sub)arctic Cyanobacteria and their associated microbiome from non-axenic cultures.</title>
        <authorList>
            <person name="Baurain D."/>
        </authorList>
    </citation>
    <scope>NUCLEOTIDE SEQUENCE [LARGE SCALE GENOMIC DNA]</scope>
    <source>
        <strain evidence="8">ULC066bin1</strain>
    </source>
</reference>
<name>A0A2W4YPX9_9CYAN</name>
<dbReference type="PIRSF" id="PIRSF018953">
    <property type="entry name" value="UCP018953"/>
    <property type="match status" value="1"/>
</dbReference>
<reference evidence="8 9" key="1">
    <citation type="submission" date="2018-04" db="EMBL/GenBank/DDBJ databases">
        <authorList>
            <person name="Go L.Y."/>
            <person name="Mitchell J.A."/>
        </authorList>
    </citation>
    <scope>NUCLEOTIDE SEQUENCE [LARGE SCALE GENOMIC DNA]</scope>
    <source>
        <strain evidence="8">ULC066bin1</strain>
    </source>
</reference>
<keyword evidence="3" id="KW-0812">Transmembrane</keyword>
<dbReference type="GO" id="GO:0005886">
    <property type="term" value="C:plasma membrane"/>
    <property type="evidence" value="ECO:0007669"/>
    <property type="project" value="UniProtKB-SubCell"/>
</dbReference>
<dbReference type="Pfam" id="PF10442">
    <property type="entry name" value="FIST_C"/>
    <property type="match status" value="1"/>
</dbReference>
<evidence type="ECO:0000256" key="3">
    <source>
        <dbReference type="ARBA" id="ARBA00022692"/>
    </source>
</evidence>
<evidence type="ECO:0000313" key="9">
    <source>
        <dbReference type="Proteomes" id="UP000249467"/>
    </source>
</evidence>
<evidence type="ECO:0000259" key="7">
    <source>
        <dbReference type="SMART" id="SM01204"/>
    </source>
</evidence>
<sequence>MKWVTSLSTKISLESAVQDLSQQVLTALGDLSLDLGFLFVSTAFASDYPRLLPLLAEKLPIQKLVGCSGGGIVGNGQEFEDKPAIALLVGHLPNTESKVFHLNDNDLPDLDSSPDRWEKLTDVDPAVSPSFVLVGDPFSFPINDLIQGLDFAYPQSVKVGGLASSGGMGANSLFCFHEENEYKLYRTGLLGVAIWGDVTIDPVVAQGCRPIGRILQVSECERNLILGLEGKSPLSLLQDTVGDLNQSDRELAQHSLFIGVVMNEFKANPSQGDFLIRNIIGVDPRSGAIAVGDRMRPGQRIQLHLRDGKASAEDLEEALTNYSNQLSLEAPNVFPTAALMFSCMGRGERLYGKPNFDSELLQKHIGLIPFSGFFCSGEIGPVGGTTFLHGYTSVFGIVRPKKQ</sequence>
<dbReference type="EMBL" id="QBML01000001">
    <property type="protein sequence ID" value="PZO44948.1"/>
    <property type="molecule type" value="Genomic_DNA"/>
</dbReference>
<comment type="caution">
    <text evidence="8">The sequence shown here is derived from an EMBL/GenBank/DDBJ whole genome shotgun (WGS) entry which is preliminary data.</text>
</comment>
<dbReference type="InterPro" id="IPR016741">
    <property type="entry name" value="UCP018953"/>
</dbReference>
<evidence type="ECO:0000256" key="2">
    <source>
        <dbReference type="ARBA" id="ARBA00022475"/>
    </source>
</evidence>
<keyword evidence="4" id="KW-1133">Transmembrane helix</keyword>
<dbReference type="PANTHER" id="PTHR14939:SF5">
    <property type="entry name" value="F-BOX ONLY PROTEIN 22"/>
    <property type="match status" value="1"/>
</dbReference>
<evidence type="ECO:0000259" key="6">
    <source>
        <dbReference type="SMART" id="SM00897"/>
    </source>
</evidence>
<evidence type="ECO:0000256" key="4">
    <source>
        <dbReference type="ARBA" id="ARBA00022989"/>
    </source>
</evidence>
<dbReference type="InterPro" id="IPR019494">
    <property type="entry name" value="FIST_C"/>
</dbReference>
<evidence type="ECO:0000256" key="5">
    <source>
        <dbReference type="ARBA" id="ARBA00023136"/>
    </source>
</evidence>
<feature type="domain" description="FIST C-domain" evidence="7">
    <location>
        <begin position="233"/>
        <end position="382"/>
    </location>
</feature>
<dbReference type="SMART" id="SM01204">
    <property type="entry name" value="FIST_C"/>
    <property type="match status" value="1"/>
</dbReference>
<dbReference type="InterPro" id="IPR013702">
    <property type="entry name" value="FIST_domain_N"/>
</dbReference>
<evidence type="ECO:0008006" key="10">
    <source>
        <dbReference type="Google" id="ProtNLM"/>
    </source>
</evidence>
<dbReference type="Proteomes" id="UP000249467">
    <property type="component" value="Unassembled WGS sequence"/>
</dbReference>
<feature type="domain" description="FIST" evidence="6">
    <location>
        <begin position="32"/>
        <end position="232"/>
    </location>
</feature>
<dbReference type="PANTHER" id="PTHR14939">
    <property type="entry name" value="F-BOX ONLY PROTEIN 22"/>
    <property type="match status" value="1"/>
</dbReference>
<protein>
    <recommendedName>
        <fullName evidence="10">Histidine kinase</fullName>
    </recommendedName>
</protein>
<proteinExistence type="predicted"/>
<gene>
    <name evidence="8" type="ORF">DCF19_00140</name>
</gene>